<feature type="transmembrane region" description="Helical" evidence="2">
    <location>
        <begin position="40"/>
        <end position="62"/>
    </location>
</feature>
<dbReference type="AlphaFoldDB" id="A0AAV9U802"/>
<comment type="caution">
    <text evidence="3">The sequence shown here is derived from an EMBL/GenBank/DDBJ whole genome shotgun (WGS) entry which is preliminary data.</text>
</comment>
<keyword evidence="2" id="KW-0472">Membrane</keyword>
<evidence type="ECO:0000313" key="4">
    <source>
        <dbReference type="Proteomes" id="UP001373714"/>
    </source>
</evidence>
<sequence>MSETTSATSSTTLNPAIESYKTLVDDYVKNGLNLSTGAKIGIGVGAAVVGLVIIGMIVFIIVRLRRSRSSESHGFGAEGKDGSDSNRTEEQIAAEARRMRALDNM</sequence>
<keyword evidence="2" id="KW-0812">Transmembrane</keyword>
<protein>
    <submittedName>
        <fullName evidence="3">Uncharacterized protein</fullName>
    </submittedName>
</protein>
<keyword evidence="4" id="KW-1185">Reference proteome</keyword>
<organism evidence="3 4">
    <name type="scientific">Orbilia blumenaviensis</name>
    <dbReference type="NCBI Taxonomy" id="1796055"/>
    <lineage>
        <taxon>Eukaryota</taxon>
        <taxon>Fungi</taxon>
        <taxon>Dikarya</taxon>
        <taxon>Ascomycota</taxon>
        <taxon>Pezizomycotina</taxon>
        <taxon>Orbiliomycetes</taxon>
        <taxon>Orbiliales</taxon>
        <taxon>Orbiliaceae</taxon>
        <taxon>Orbilia</taxon>
    </lineage>
</organism>
<evidence type="ECO:0000256" key="2">
    <source>
        <dbReference type="SAM" id="Phobius"/>
    </source>
</evidence>
<feature type="region of interest" description="Disordered" evidence="1">
    <location>
        <begin position="67"/>
        <end position="92"/>
    </location>
</feature>
<evidence type="ECO:0000256" key="1">
    <source>
        <dbReference type="SAM" id="MobiDB-lite"/>
    </source>
</evidence>
<proteinExistence type="predicted"/>
<keyword evidence="2" id="KW-1133">Transmembrane helix</keyword>
<dbReference type="Proteomes" id="UP001373714">
    <property type="component" value="Unassembled WGS sequence"/>
</dbReference>
<gene>
    <name evidence="3" type="ORF">TWF730_003072</name>
</gene>
<name>A0AAV9U802_9PEZI</name>
<accession>A0AAV9U802</accession>
<evidence type="ECO:0000313" key="3">
    <source>
        <dbReference type="EMBL" id="KAK6337680.1"/>
    </source>
</evidence>
<reference evidence="3 4" key="1">
    <citation type="submission" date="2019-10" db="EMBL/GenBank/DDBJ databases">
        <authorList>
            <person name="Palmer J.M."/>
        </authorList>
    </citation>
    <scope>NUCLEOTIDE SEQUENCE [LARGE SCALE GENOMIC DNA]</scope>
    <source>
        <strain evidence="3 4">TWF730</strain>
    </source>
</reference>
<feature type="compositionally biased region" description="Basic and acidic residues" evidence="1">
    <location>
        <begin position="78"/>
        <end position="92"/>
    </location>
</feature>
<dbReference type="EMBL" id="JAVHNS010000013">
    <property type="protein sequence ID" value="KAK6337680.1"/>
    <property type="molecule type" value="Genomic_DNA"/>
</dbReference>